<comment type="caution">
    <text evidence="2">The sequence shown here is derived from an EMBL/GenBank/DDBJ whole genome shotgun (WGS) entry which is preliminary data.</text>
</comment>
<reference evidence="2" key="2">
    <citation type="submission" date="2020-09" db="EMBL/GenBank/DDBJ databases">
        <authorList>
            <person name="Sun Q."/>
            <person name="Zhou Y."/>
        </authorList>
    </citation>
    <scope>NUCLEOTIDE SEQUENCE</scope>
    <source>
        <strain evidence="2">CGMCC 1.12408</strain>
    </source>
</reference>
<protein>
    <submittedName>
        <fullName evidence="2">Uncharacterized protein</fullName>
    </submittedName>
</protein>
<keyword evidence="1" id="KW-1133">Transmembrane helix</keyword>
<name>A0A916S6J9_9BACI</name>
<proteinExistence type="predicted"/>
<keyword evidence="1" id="KW-0472">Membrane</keyword>
<keyword evidence="1" id="KW-0812">Transmembrane</keyword>
<organism evidence="2 3">
    <name type="scientific">Ornithinibacillus halotolerans</name>
    <dbReference type="NCBI Taxonomy" id="1274357"/>
    <lineage>
        <taxon>Bacteria</taxon>
        <taxon>Bacillati</taxon>
        <taxon>Bacillota</taxon>
        <taxon>Bacilli</taxon>
        <taxon>Bacillales</taxon>
        <taxon>Bacillaceae</taxon>
        <taxon>Ornithinibacillus</taxon>
    </lineage>
</organism>
<evidence type="ECO:0000313" key="3">
    <source>
        <dbReference type="Proteomes" id="UP000613512"/>
    </source>
</evidence>
<dbReference type="AlphaFoldDB" id="A0A916S6J9"/>
<reference evidence="2" key="1">
    <citation type="journal article" date="2014" name="Int. J. Syst. Evol. Microbiol.">
        <title>Complete genome sequence of Corynebacterium casei LMG S-19264T (=DSM 44701T), isolated from a smear-ripened cheese.</title>
        <authorList>
            <consortium name="US DOE Joint Genome Institute (JGI-PGF)"/>
            <person name="Walter F."/>
            <person name="Albersmeier A."/>
            <person name="Kalinowski J."/>
            <person name="Ruckert C."/>
        </authorList>
    </citation>
    <scope>NUCLEOTIDE SEQUENCE</scope>
    <source>
        <strain evidence="2">CGMCC 1.12408</strain>
    </source>
</reference>
<evidence type="ECO:0000256" key="1">
    <source>
        <dbReference type="SAM" id="Phobius"/>
    </source>
</evidence>
<sequence length="60" mass="8002">MIYNRYHDESFFYIKIYFPYDAKHDNFYIIIKEFIYFCRNFIFFVEFYWYTDKRTYIYLY</sequence>
<gene>
    <name evidence="2" type="ORF">GCM10008025_28940</name>
</gene>
<dbReference type="Proteomes" id="UP000613512">
    <property type="component" value="Unassembled WGS sequence"/>
</dbReference>
<feature type="transmembrane region" description="Helical" evidence="1">
    <location>
        <begin position="27"/>
        <end position="50"/>
    </location>
</feature>
<dbReference type="EMBL" id="BMEY01000016">
    <property type="protein sequence ID" value="GGA84026.1"/>
    <property type="molecule type" value="Genomic_DNA"/>
</dbReference>
<evidence type="ECO:0000313" key="2">
    <source>
        <dbReference type="EMBL" id="GGA84026.1"/>
    </source>
</evidence>
<keyword evidence="3" id="KW-1185">Reference proteome</keyword>
<accession>A0A916S6J9</accession>